<keyword evidence="4" id="KW-0472">Membrane</keyword>
<dbReference type="AlphaFoldDB" id="A0A8G0LM10"/>
<dbReference type="GO" id="GO:0016020">
    <property type="term" value="C:membrane"/>
    <property type="evidence" value="ECO:0007669"/>
    <property type="project" value="UniProtKB-SubCell"/>
</dbReference>
<dbReference type="Pfam" id="PF07690">
    <property type="entry name" value="MFS_1"/>
    <property type="match status" value="1"/>
</dbReference>
<feature type="transmembrane region" description="Helical" evidence="4">
    <location>
        <begin position="105"/>
        <end position="126"/>
    </location>
</feature>
<dbReference type="EMBL" id="CP075868">
    <property type="protein sequence ID" value="QYT02156.1"/>
    <property type="molecule type" value="Genomic_DNA"/>
</dbReference>
<feature type="transmembrane region" description="Helical" evidence="4">
    <location>
        <begin position="332"/>
        <end position="357"/>
    </location>
</feature>
<feature type="transmembrane region" description="Helical" evidence="4">
    <location>
        <begin position="396"/>
        <end position="420"/>
    </location>
</feature>
<comment type="subcellular location">
    <subcellularLocation>
        <location evidence="1">Membrane</location>
        <topology evidence="1">Multi-pass membrane protein</topology>
    </subcellularLocation>
</comment>
<keyword evidence="4" id="KW-0812">Transmembrane</keyword>
<evidence type="ECO:0000256" key="3">
    <source>
        <dbReference type="SAM" id="MobiDB-lite"/>
    </source>
</evidence>
<dbReference type="PANTHER" id="PTHR11360">
    <property type="entry name" value="MONOCARBOXYLATE TRANSPORTER"/>
    <property type="match status" value="1"/>
</dbReference>
<protein>
    <recommendedName>
        <fullName evidence="7">Major facilitator superfamily (MFS) profile domain-containing protein</fullName>
    </recommendedName>
</protein>
<feature type="transmembrane region" description="Helical" evidence="4">
    <location>
        <begin position="242"/>
        <end position="260"/>
    </location>
</feature>
<feature type="transmembrane region" description="Helical" evidence="4">
    <location>
        <begin position="306"/>
        <end position="326"/>
    </location>
</feature>
<feature type="transmembrane region" description="Helical" evidence="4">
    <location>
        <begin position="369"/>
        <end position="390"/>
    </location>
</feature>
<feature type="transmembrane region" description="Helical" evidence="4">
    <location>
        <begin position="48"/>
        <end position="68"/>
    </location>
</feature>
<evidence type="ECO:0000256" key="4">
    <source>
        <dbReference type="SAM" id="Phobius"/>
    </source>
</evidence>
<feature type="transmembrane region" description="Helical" evidence="4">
    <location>
        <begin position="167"/>
        <end position="187"/>
    </location>
</feature>
<comment type="similarity">
    <text evidence="2">Belongs to the major facilitator superfamily. Monocarboxylate porter (TC 2.A.1.13) family.</text>
</comment>
<organism evidence="5 6">
    <name type="scientific">Trichoderma simmonsii</name>
    <dbReference type="NCBI Taxonomy" id="1491479"/>
    <lineage>
        <taxon>Eukaryota</taxon>
        <taxon>Fungi</taxon>
        <taxon>Dikarya</taxon>
        <taxon>Ascomycota</taxon>
        <taxon>Pezizomycotina</taxon>
        <taxon>Sordariomycetes</taxon>
        <taxon>Hypocreomycetidae</taxon>
        <taxon>Hypocreales</taxon>
        <taxon>Hypocreaceae</taxon>
        <taxon>Trichoderma</taxon>
    </lineage>
</organism>
<feature type="compositionally biased region" description="Polar residues" evidence="3">
    <location>
        <begin position="15"/>
        <end position="26"/>
    </location>
</feature>
<reference evidence="5 6" key="1">
    <citation type="journal article" date="2021" name="BMC Genomics">
        <title>Telomere-to-telomere genome assembly of asparaginase-producing Trichoderma simmonsii.</title>
        <authorList>
            <person name="Chung D."/>
            <person name="Kwon Y.M."/>
            <person name="Yang Y."/>
        </authorList>
    </citation>
    <scope>NUCLEOTIDE SEQUENCE [LARGE SCALE GENOMIC DNA]</scope>
    <source>
        <strain evidence="5 6">GH-Sj1</strain>
    </source>
</reference>
<name>A0A8G0LM10_9HYPO</name>
<evidence type="ECO:0000256" key="1">
    <source>
        <dbReference type="ARBA" id="ARBA00004141"/>
    </source>
</evidence>
<keyword evidence="6" id="KW-1185">Reference proteome</keyword>
<dbReference type="Proteomes" id="UP000826661">
    <property type="component" value="Chromosome V"/>
</dbReference>
<feature type="transmembrane region" description="Helical" evidence="4">
    <location>
        <begin position="80"/>
        <end position="98"/>
    </location>
</feature>
<dbReference type="InterPro" id="IPR036259">
    <property type="entry name" value="MFS_trans_sf"/>
</dbReference>
<sequence>MASEGYDGTKDRETTPPNTLPMTTDKQPTEELEFDTGIKAWLQVLGAFFLWFNSWGLINTFGVFQTFYEQSILSHHSPSAIAWIGSIQSHLLMSVGVITGPLFDLGYFPFLIPFGSFMVVLGYMMTSLSTQYYQIMLAQGLCVGIGTGCLFVPSVALLPQYFRQKRALANGIAATGASIGGVIYPIIFYKLQQSAGFPWATRALGFVCLATSSVSIAFMRVRVQPSTKRALLQLSAFKDPQYTLFCLAMFFGFLGFYNFLSFVQPWAFDQGIASENLSFYLLPILNAASTFGRVTPNFLADHVGPLNMFAPAAGITALLAYCWIAVNSTAGIIVLSIFYGFFSGGFVSLPPVVMTALTKDLRDLGTRLGMFFAVVSLALLVGTPIGGAILTGSNSYLGVQVFCGSCLAVCFIITCSIRLLRSGFTLRYRT</sequence>
<dbReference type="Gene3D" id="1.20.1250.20">
    <property type="entry name" value="MFS general substrate transporter like domains"/>
    <property type="match status" value="2"/>
</dbReference>
<feature type="region of interest" description="Disordered" evidence="3">
    <location>
        <begin position="1"/>
        <end position="26"/>
    </location>
</feature>
<dbReference type="InterPro" id="IPR011701">
    <property type="entry name" value="MFS"/>
</dbReference>
<feature type="transmembrane region" description="Helical" evidence="4">
    <location>
        <begin position="199"/>
        <end position="221"/>
    </location>
</feature>
<dbReference type="PANTHER" id="PTHR11360:SF280">
    <property type="entry name" value="MONOCARBOXYLATE TRANSPORTER, PUTATIVE (AFU_ORTHOLOGUE AFUA_1G05170)-RELATED"/>
    <property type="match status" value="1"/>
</dbReference>
<keyword evidence="4" id="KW-1133">Transmembrane helix</keyword>
<evidence type="ECO:0008006" key="7">
    <source>
        <dbReference type="Google" id="ProtNLM"/>
    </source>
</evidence>
<evidence type="ECO:0000313" key="5">
    <source>
        <dbReference type="EMBL" id="QYT02156.1"/>
    </source>
</evidence>
<gene>
    <name evidence="5" type="ORF">H0G86_009163</name>
</gene>
<evidence type="ECO:0000313" key="6">
    <source>
        <dbReference type="Proteomes" id="UP000826661"/>
    </source>
</evidence>
<feature type="transmembrane region" description="Helical" evidence="4">
    <location>
        <begin position="132"/>
        <end position="155"/>
    </location>
</feature>
<evidence type="ECO:0000256" key="2">
    <source>
        <dbReference type="ARBA" id="ARBA00006727"/>
    </source>
</evidence>
<proteinExistence type="inferred from homology"/>
<dbReference type="SUPFAM" id="SSF103473">
    <property type="entry name" value="MFS general substrate transporter"/>
    <property type="match status" value="1"/>
</dbReference>
<accession>A0A8G0LM10</accession>
<dbReference type="GO" id="GO:0022857">
    <property type="term" value="F:transmembrane transporter activity"/>
    <property type="evidence" value="ECO:0007669"/>
    <property type="project" value="InterPro"/>
</dbReference>
<dbReference type="CDD" id="cd17352">
    <property type="entry name" value="MFS_MCT_SLC16"/>
    <property type="match status" value="1"/>
</dbReference>
<dbReference type="InterPro" id="IPR050327">
    <property type="entry name" value="Proton-linked_MCT"/>
</dbReference>